<comment type="caution">
    <text evidence="1">The sequence shown here is derived from an EMBL/GenBank/DDBJ whole genome shotgun (WGS) entry which is preliminary data.</text>
</comment>
<accession>A0A9D3W333</accession>
<dbReference type="InterPro" id="IPR036691">
    <property type="entry name" value="Endo/exonu/phosph_ase_sf"/>
</dbReference>
<protein>
    <recommendedName>
        <fullName evidence="3">Reverse transcriptase</fullName>
    </recommendedName>
</protein>
<name>A0A9D3W333_9ROSI</name>
<evidence type="ECO:0000313" key="2">
    <source>
        <dbReference type="Proteomes" id="UP000828251"/>
    </source>
</evidence>
<reference evidence="1 2" key="1">
    <citation type="journal article" date="2021" name="Plant Biotechnol. J.">
        <title>Multi-omics assisted identification of the key and species-specific regulatory components of drought-tolerant mechanisms in Gossypium stocksii.</title>
        <authorList>
            <person name="Yu D."/>
            <person name="Ke L."/>
            <person name="Zhang D."/>
            <person name="Wu Y."/>
            <person name="Sun Y."/>
            <person name="Mei J."/>
            <person name="Sun J."/>
            <person name="Sun Y."/>
        </authorList>
    </citation>
    <scope>NUCLEOTIDE SEQUENCE [LARGE SCALE GENOMIC DNA]</scope>
    <source>
        <strain evidence="2">cv. E1</strain>
        <tissue evidence="1">Leaf</tissue>
    </source>
</reference>
<dbReference type="SUPFAM" id="SSF56219">
    <property type="entry name" value="DNase I-like"/>
    <property type="match status" value="1"/>
</dbReference>
<dbReference type="Proteomes" id="UP000828251">
    <property type="component" value="Unassembled WGS sequence"/>
</dbReference>
<evidence type="ECO:0000313" key="1">
    <source>
        <dbReference type="EMBL" id="KAH1107073.1"/>
    </source>
</evidence>
<organism evidence="1 2">
    <name type="scientific">Gossypium stocksii</name>
    <dbReference type="NCBI Taxonomy" id="47602"/>
    <lineage>
        <taxon>Eukaryota</taxon>
        <taxon>Viridiplantae</taxon>
        <taxon>Streptophyta</taxon>
        <taxon>Embryophyta</taxon>
        <taxon>Tracheophyta</taxon>
        <taxon>Spermatophyta</taxon>
        <taxon>Magnoliopsida</taxon>
        <taxon>eudicotyledons</taxon>
        <taxon>Gunneridae</taxon>
        <taxon>Pentapetalae</taxon>
        <taxon>rosids</taxon>
        <taxon>malvids</taxon>
        <taxon>Malvales</taxon>
        <taxon>Malvaceae</taxon>
        <taxon>Malvoideae</taxon>
        <taxon>Gossypium</taxon>
    </lineage>
</organism>
<dbReference type="PANTHER" id="PTHR33710">
    <property type="entry name" value="BNAC02G09200D PROTEIN"/>
    <property type="match status" value="1"/>
</dbReference>
<gene>
    <name evidence="1" type="ORF">J1N35_010841</name>
</gene>
<proteinExistence type="predicted"/>
<dbReference type="AlphaFoldDB" id="A0A9D3W333"/>
<dbReference type="EMBL" id="JAIQCV010000004">
    <property type="protein sequence ID" value="KAH1107073.1"/>
    <property type="molecule type" value="Genomic_DNA"/>
</dbReference>
<dbReference type="PANTHER" id="PTHR33710:SF62">
    <property type="entry name" value="DUF4283 DOMAIN PROTEIN"/>
    <property type="match status" value="1"/>
</dbReference>
<dbReference type="OrthoDB" id="1935929at2759"/>
<sequence length="119" mass="13872">MEAFRKALEECQLVDIGYSGVWYTWERGNLQETNIRERLDRGVANEKWINLFPLGSIQHLPFSTSDHCPLLLNTKSGDILKGSTKFKFEAWWTMEDSLEKEIKVVWDSYSGTLAEKLER</sequence>
<evidence type="ECO:0008006" key="3">
    <source>
        <dbReference type="Google" id="ProtNLM"/>
    </source>
</evidence>
<keyword evidence="2" id="KW-1185">Reference proteome</keyword>
<dbReference type="Gene3D" id="3.60.10.10">
    <property type="entry name" value="Endonuclease/exonuclease/phosphatase"/>
    <property type="match status" value="1"/>
</dbReference>